<evidence type="ECO:0000256" key="3">
    <source>
        <dbReference type="ARBA" id="ARBA00022692"/>
    </source>
</evidence>
<reference evidence="7 8" key="1">
    <citation type="journal article" date="2018" name="BMC Genomics">
        <title>Comparative genome analyses reveal sequence features reflecting distinct modes of host-adaptation between dicot and monocot powdery mildew.</title>
        <authorList>
            <person name="Wu Y."/>
            <person name="Ma X."/>
            <person name="Pan Z."/>
            <person name="Kale S.D."/>
            <person name="Song Y."/>
            <person name="King H."/>
            <person name="Zhang Q."/>
            <person name="Presley C."/>
            <person name="Deng X."/>
            <person name="Wei C.I."/>
            <person name="Xiao S."/>
        </authorList>
    </citation>
    <scope>NUCLEOTIDE SEQUENCE [LARGE SCALE GENOMIC DNA]</scope>
    <source>
        <strain evidence="7">UMSG2</strain>
    </source>
</reference>
<keyword evidence="4 6" id="KW-1133">Transmembrane helix</keyword>
<dbReference type="Gene3D" id="6.10.110.10">
    <property type="match status" value="1"/>
</dbReference>
<dbReference type="InterPro" id="IPR038213">
    <property type="entry name" value="IFI6/IFI27-like_sf"/>
</dbReference>
<dbReference type="OrthoDB" id="440424at2759"/>
<name>A0A420HAE3_9PEZI</name>
<dbReference type="PANTHER" id="PTHR16932">
    <property type="entry name" value="INTERFERON ALPHA-INDUCIBLE PROTEIN 27"/>
    <property type="match status" value="1"/>
</dbReference>
<keyword evidence="8" id="KW-1185">Reference proteome</keyword>
<dbReference type="Pfam" id="PF06140">
    <property type="entry name" value="Ifi-6-16"/>
    <property type="match status" value="1"/>
</dbReference>
<sequence length="91" mass="9980">MVLLIIVILLMICPILYYVFQYVLLSILAMIGFTAKGIAAGSYATLWEASYRGYIAAGSLFSILQSIAALSIMTISHFLAILAQLPMRAYI</sequence>
<feature type="transmembrane region" description="Helical" evidence="6">
    <location>
        <begin position="53"/>
        <end position="82"/>
    </location>
</feature>
<comment type="subcellular location">
    <subcellularLocation>
        <location evidence="1">Membrane</location>
        <topology evidence="1">Multi-pass membrane protein</topology>
    </subcellularLocation>
</comment>
<keyword evidence="3 6" id="KW-0812">Transmembrane</keyword>
<evidence type="ECO:0000256" key="5">
    <source>
        <dbReference type="ARBA" id="ARBA00023136"/>
    </source>
</evidence>
<proteinExistence type="inferred from homology"/>
<gene>
    <name evidence="7" type="ORF">OnM2_097031</name>
</gene>
<evidence type="ECO:0000313" key="8">
    <source>
        <dbReference type="Proteomes" id="UP000286134"/>
    </source>
</evidence>
<organism evidence="7 8">
    <name type="scientific">Erysiphe neolycopersici</name>
    <dbReference type="NCBI Taxonomy" id="212602"/>
    <lineage>
        <taxon>Eukaryota</taxon>
        <taxon>Fungi</taxon>
        <taxon>Dikarya</taxon>
        <taxon>Ascomycota</taxon>
        <taxon>Pezizomycotina</taxon>
        <taxon>Leotiomycetes</taxon>
        <taxon>Erysiphales</taxon>
        <taxon>Erysiphaceae</taxon>
        <taxon>Erysiphe</taxon>
    </lineage>
</organism>
<feature type="transmembrane region" description="Helical" evidence="6">
    <location>
        <begin position="7"/>
        <end position="33"/>
    </location>
</feature>
<evidence type="ECO:0000256" key="4">
    <source>
        <dbReference type="ARBA" id="ARBA00022989"/>
    </source>
</evidence>
<dbReference type="PANTHER" id="PTHR16932:SF18">
    <property type="entry name" value="INTERFERON, ALPHA-INDUCIBLE PROTEIN 27-LIKE 2"/>
    <property type="match status" value="1"/>
</dbReference>
<accession>A0A420HAE3</accession>
<comment type="similarity">
    <text evidence="2">Belongs to the IFI6/IFI27 family.</text>
</comment>
<dbReference type="AlphaFoldDB" id="A0A420HAE3"/>
<evidence type="ECO:0000256" key="1">
    <source>
        <dbReference type="ARBA" id="ARBA00004141"/>
    </source>
</evidence>
<dbReference type="EMBL" id="MCFK01009785">
    <property type="protein sequence ID" value="RKF54410.1"/>
    <property type="molecule type" value="Genomic_DNA"/>
</dbReference>
<keyword evidence="5 6" id="KW-0472">Membrane</keyword>
<evidence type="ECO:0000256" key="6">
    <source>
        <dbReference type="SAM" id="Phobius"/>
    </source>
</evidence>
<dbReference type="GO" id="GO:0016020">
    <property type="term" value="C:membrane"/>
    <property type="evidence" value="ECO:0007669"/>
    <property type="project" value="UniProtKB-SubCell"/>
</dbReference>
<dbReference type="Proteomes" id="UP000286134">
    <property type="component" value="Unassembled WGS sequence"/>
</dbReference>
<comment type="caution">
    <text evidence="7">The sequence shown here is derived from an EMBL/GenBank/DDBJ whole genome shotgun (WGS) entry which is preliminary data.</text>
</comment>
<dbReference type="InterPro" id="IPR009311">
    <property type="entry name" value="IFI6/IFI27-like"/>
</dbReference>
<evidence type="ECO:0000256" key="2">
    <source>
        <dbReference type="ARBA" id="ARBA00007262"/>
    </source>
</evidence>
<evidence type="ECO:0000313" key="7">
    <source>
        <dbReference type="EMBL" id="RKF54410.1"/>
    </source>
</evidence>
<protein>
    <submittedName>
        <fullName evidence="7">Uncharacterized protein</fullName>
    </submittedName>
</protein>